<sequence>MFTSKSEKDMNCLLVGLLLLSLLDASISINPCGLMDKKSWIVPKPSKIACKKYCKITKDCNDGYCRKNKGRWICECFRCDDNQHGSTFIPGLTHSPFGKSRWKPWKKYQD</sequence>
<accession>A0AA36M237</accession>
<dbReference type="InterPro" id="IPR038204">
    <property type="entry name" value="Abf-1/2_sf"/>
</dbReference>
<gene>
    <name evidence="1" type="ORF">CYNAS_LOCUS7921</name>
</gene>
<evidence type="ECO:0000313" key="2">
    <source>
        <dbReference type="Proteomes" id="UP001176961"/>
    </source>
</evidence>
<comment type="caution">
    <text evidence="1">The sequence shown here is derived from an EMBL/GenBank/DDBJ whole genome shotgun (WGS) entry which is preliminary data.</text>
</comment>
<dbReference type="Gene3D" id="3.30.30.110">
    <property type="entry name" value="Antibacterial factor-related peptide"/>
    <property type="match status" value="1"/>
</dbReference>
<protein>
    <submittedName>
        <fullName evidence="1">Uncharacterized protein</fullName>
    </submittedName>
</protein>
<keyword evidence="2" id="KW-1185">Reference proteome</keyword>
<proteinExistence type="predicted"/>
<dbReference type="Proteomes" id="UP001176961">
    <property type="component" value="Unassembled WGS sequence"/>
</dbReference>
<evidence type="ECO:0000313" key="1">
    <source>
        <dbReference type="EMBL" id="CAJ0595938.1"/>
    </source>
</evidence>
<dbReference type="EMBL" id="CATQJL010000112">
    <property type="protein sequence ID" value="CAJ0595938.1"/>
    <property type="molecule type" value="Genomic_DNA"/>
</dbReference>
<reference evidence="1" key="1">
    <citation type="submission" date="2023-07" db="EMBL/GenBank/DDBJ databases">
        <authorList>
            <consortium name="CYATHOMIX"/>
        </authorList>
    </citation>
    <scope>NUCLEOTIDE SEQUENCE</scope>
    <source>
        <strain evidence="1">N/A</strain>
    </source>
</reference>
<organism evidence="1 2">
    <name type="scientific">Cylicocyclus nassatus</name>
    <name type="common">Nematode worm</name>
    <dbReference type="NCBI Taxonomy" id="53992"/>
    <lineage>
        <taxon>Eukaryota</taxon>
        <taxon>Metazoa</taxon>
        <taxon>Ecdysozoa</taxon>
        <taxon>Nematoda</taxon>
        <taxon>Chromadorea</taxon>
        <taxon>Rhabditida</taxon>
        <taxon>Rhabditina</taxon>
        <taxon>Rhabditomorpha</taxon>
        <taxon>Strongyloidea</taxon>
        <taxon>Strongylidae</taxon>
        <taxon>Cylicocyclus</taxon>
    </lineage>
</organism>
<dbReference type="AlphaFoldDB" id="A0AA36M237"/>
<name>A0AA36M237_CYLNA</name>